<name>A0ACD4A0M2_9BACI</name>
<proteinExistence type="predicted"/>
<keyword evidence="2" id="KW-1185">Reference proteome</keyword>
<evidence type="ECO:0000313" key="1">
    <source>
        <dbReference type="EMBL" id="UPV79799.1"/>
    </source>
</evidence>
<evidence type="ECO:0000313" key="2">
    <source>
        <dbReference type="Proteomes" id="UP000830837"/>
    </source>
</evidence>
<protein>
    <submittedName>
        <fullName evidence="1">Uncharacterized protein</fullName>
    </submittedName>
</protein>
<reference evidence="1" key="1">
    <citation type="submission" date="2022-04" db="EMBL/GenBank/DDBJ databases">
        <title>Complete genome of Bacillus.</title>
        <authorList>
            <person name="Kong X."/>
            <person name="Hou M."/>
        </authorList>
    </citation>
    <scope>NUCLEOTIDE SEQUENCE</scope>
    <source>
        <strain evidence="1">A78.1</strain>
    </source>
</reference>
<dbReference type="EMBL" id="CP096590">
    <property type="protein sequence ID" value="UPV79799.1"/>
    <property type="molecule type" value="Genomic_DNA"/>
</dbReference>
<dbReference type="Proteomes" id="UP000830837">
    <property type="component" value="Chromosome"/>
</dbReference>
<gene>
    <name evidence="1" type="ORF">M0696_03425</name>
</gene>
<sequence length="60" mass="6795">MHKSNKTKTGLEEVLINILNNTASAVALYLKGFEADEIAKMLSININELRDKIKTFEEDQ</sequence>
<organism evidence="1 2">
    <name type="scientific">Bacillus rugosus</name>
    <dbReference type="NCBI Taxonomy" id="2715209"/>
    <lineage>
        <taxon>Bacteria</taxon>
        <taxon>Bacillati</taxon>
        <taxon>Bacillota</taxon>
        <taxon>Bacilli</taxon>
        <taxon>Bacillales</taxon>
        <taxon>Bacillaceae</taxon>
        <taxon>Bacillus</taxon>
    </lineage>
</organism>
<accession>A0ACD4A0M2</accession>